<gene>
    <name evidence="2" type="ORF">IFE19_04020</name>
</gene>
<dbReference type="InterPro" id="IPR013096">
    <property type="entry name" value="Cupin_2"/>
</dbReference>
<accession>A0ABX7SNU8</accession>
<sequence>MPGRIEPFVAQDHLILLDAEGAAAPLLRSVDAWRRVNRSSDGRVIGFSRPQIAEDLHPDKWEMHPSGDEFLHLIEGELEVVLDRPGEDARLTLTQGGAVVVPRGVWHRLLLRQPSALMFVTPGGGTRMRPVDADA</sequence>
<evidence type="ECO:0000313" key="2">
    <source>
        <dbReference type="EMBL" id="QTC88555.1"/>
    </source>
</evidence>
<dbReference type="InterPro" id="IPR014710">
    <property type="entry name" value="RmlC-like_jellyroll"/>
</dbReference>
<dbReference type="Gene3D" id="2.60.120.10">
    <property type="entry name" value="Jelly Rolls"/>
    <property type="match status" value="1"/>
</dbReference>
<dbReference type="Pfam" id="PF07883">
    <property type="entry name" value="Cupin_2"/>
    <property type="match status" value="1"/>
</dbReference>
<reference evidence="2 3" key="1">
    <citation type="submission" date="2020-09" db="EMBL/GenBank/DDBJ databases">
        <title>Brevundimonas sp. LVF1 isolated from an oligotrophic pond in Goettingen, Germany.</title>
        <authorList>
            <person name="Friedrich I."/>
            <person name="Klassen A."/>
            <person name="Neubauer H."/>
            <person name="Schneider D."/>
            <person name="Hertel R."/>
            <person name="Daniel R."/>
        </authorList>
    </citation>
    <scope>NUCLEOTIDE SEQUENCE [LARGE SCALE GENOMIC DNA]</scope>
    <source>
        <strain evidence="2 3">LVF1</strain>
    </source>
</reference>
<protein>
    <submittedName>
        <fullName evidence="2">Cupin domain-containing protein</fullName>
    </submittedName>
</protein>
<dbReference type="InterPro" id="IPR011051">
    <property type="entry name" value="RmlC_Cupin_sf"/>
</dbReference>
<dbReference type="RefSeq" id="WP_207825909.1">
    <property type="nucleotide sequence ID" value="NZ_CP062006.1"/>
</dbReference>
<feature type="domain" description="Cupin type-2" evidence="1">
    <location>
        <begin position="60"/>
        <end position="113"/>
    </location>
</feature>
<evidence type="ECO:0000313" key="3">
    <source>
        <dbReference type="Proteomes" id="UP000663942"/>
    </source>
</evidence>
<dbReference type="Proteomes" id="UP000663942">
    <property type="component" value="Chromosome"/>
</dbReference>
<dbReference type="EMBL" id="CP062006">
    <property type="protein sequence ID" value="QTC88555.1"/>
    <property type="molecule type" value="Genomic_DNA"/>
</dbReference>
<proteinExistence type="predicted"/>
<organism evidence="2 3">
    <name type="scientific">Brevundimonas pondensis</name>
    <dbReference type="NCBI Taxonomy" id="2774189"/>
    <lineage>
        <taxon>Bacteria</taxon>
        <taxon>Pseudomonadati</taxon>
        <taxon>Pseudomonadota</taxon>
        <taxon>Alphaproteobacteria</taxon>
        <taxon>Caulobacterales</taxon>
        <taxon>Caulobacteraceae</taxon>
        <taxon>Brevundimonas</taxon>
    </lineage>
</organism>
<keyword evidence="3" id="KW-1185">Reference proteome</keyword>
<dbReference type="SUPFAM" id="SSF51182">
    <property type="entry name" value="RmlC-like cupins"/>
    <property type="match status" value="1"/>
</dbReference>
<name>A0ABX7SNU8_9CAUL</name>
<evidence type="ECO:0000259" key="1">
    <source>
        <dbReference type="Pfam" id="PF07883"/>
    </source>
</evidence>